<name>A0A221SY39_9DEIO</name>
<sequence length="288" mass="31864">MKLYRHWARADVTWTDAEGRPAGTAAYAGSDRGPEDAQARADALAQARARWVQDRSGPADPFGGYGLTNRPLREAVLWRQDDPAGQPQAALTRSRNGYVVLNATQLMIVDVDHLPGPGAGQHVRALWARLRGEPPPAPPTPLDSLLRPFLRRHPEWSVRAYRTRAGYRLLVTHAPLDARDPAHLRLMGELRADPLYVRLCRLQGCYRARLSPKPHRAGMVKPAQAYPYRDDRERAAQQAWEARYAQRAAGYAAAELVGVYGTGAVHPALAPLVRLHDEQAVQAGRPLA</sequence>
<gene>
    <name evidence="1" type="ORF">DFI_11600</name>
</gene>
<reference evidence="1 2" key="1">
    <citation type="submission" date="2017-05" db="EMBL/GenBank/DDBJ databases">
        <title>The complete genome sequence of Deinococcus ficus isolated from the rhizosphere of the Ficus religiosa L. in Taiwan.</title>
        <authorList>
            <person name="Wu K.-M."/>
            <person name="Liao T.-L."/>
            <person name="Liu Y.-M."/>
            <person name="Young C.-C."/>
            <person name="Tsai S.-F."/>
        </authorList>
    </citation>
    <scope>NUCLEOTIDE SEQUENCE [LARGE SCALE GENOMIC DNA]</scope>
    <source>
        <strain evidence="1 2">CC-FR2-10</strain>
    </source>
</reference>
<dbReference type="AlphaFoldDB" id="A0A221SY39"/>
<dbReference type="RefSeq" id="WP_027463412.1">
    <property type="nucleotide sequence ID" value="NZ_CP021081.1"/>
</dbReference>
<keyword evidence="2" id="KW-1185">Reference proteome</keyword>
<proteinExistence type="predicted"/>
<organism evidence="1 2">
    <name type="scientific">Deinococcus ficus</name>
    <dbReference type="NCBI Taxonomy" id="317577"/>
    <lineage>
        <taxon>Bacteria</taxon>
        <taxon>Thermotogati</taxon>
        <taxon>Deinococcota</taxon>
        <taxon>Deinococci</taxon>
        <taxon>Deinococcales</taxon>
        <taxon>Deinococcaceae</taxon>
        <taxon>Deinococcus</taxon>
    </lineage>
</organism>
<protein>
    <submittedName>
        <fullName evidence="1">Uncharacterized protein</fullName>
    </submittedName>
</protein>
<dbReference type="Proteomes" id="UP000259030">
    <property type="component" value="Chromosome"/>
</dbReference>
<evidence type="ECO:0000313" key="1">
    <source>
        <dbReference type="EMBL" id="ASN81553.1"/>
    </source>
</evidence>
<dbReference type="STRING" id="317577.GCA_000419625_01606"/>
<accession>A0A221SY39</accession>
<dbReference type="EMBL" id="CP021081">
    <property type="protein sequence ID" value="ASN81553.1"/>
    <property type="molecule type" value="Genomic_DNA"/>
</dbReference>
<evidence type="ECO:0000313" key="2">
    <source>
        <dbReference type="Proteomes" id="UP000259030"/>
    </source>
</evidence>
<dbReference type="KEGG" id="dfc:DFI_11600"/>